<accession>A0A0F7IE88</accession>
<dbReference type="HOGENOM" id="CLU_027128_4_1_2"/>
<dbReference type="PANTHER" id="PTHR30483">
    <property type="entry name" value="LEUCINE-SPECIFIC-BINDING PROTEIN"/>
    <property type="match status" value="1"/>
</dbReference>
<dbReference type="Gene3D" id="3.40.50.2300">
    <property type="match status" value="2"/>
</dbReference>
<name>A0A0F7IE88_9EURY</name>
<dbReference type="InterPro" id="IPR028081">
    <property type="entry name" value="Leu-bd"/>
</dbReference>
<dbReference type="AlphaFoldDB" id="A0A0F7IE88"/>
<keyword evidence="5" id="KW-1185">Reference proteome</keyword>
<evidence type="ECO:0000313" key="5">
    <source>
        <dbReference type="Proteomes" id="UP000034723"/>
    </source>
</evidence>
<evidence type="ECO:0000313" key="4">
    <source>
        <dbReference type="EMBL" id="AKG91265.1"/>
    </source>
</evidence>
<dbReference type="STRING" id="113653.GAH_01443"/>
<feature type="domain" description="Leucine-binding protein" evidence="3">
    <location>
        <begin position="54"/>
        <end position="415"/>
    </location>
</feature>
<dbReference type="InterPro" id="IPR051010">
    <property type="entry name" value="BCAA_transport"/>
</dbReference>
<dbReference type="Proteomes" id="UP000034723">
    <property type="component" value="Chromosome"/>
</dbReference>
<dbReference type="PROSITE" id="PS51257">
    <property type="entry name" value="PROKAR_LIPOPROTEIN"/>
    <property type="match status" value="1"/>
</dbReference>
<dbReference type="PATRIC" id="fig|113653.22.peg.1425"/>
<dbReference type="CDD" id="cd06338">
    <property type="entry name" value="PBP1_ABC_ligand_binding-like"/>
    <property type="match status" value="1"/>
</dbReference>
<dbReference type="RefSeq" id="WP_048095693.1">
    <property type="nucleotide sequence ID" value="NZ_CP011267.1"/>
</dbReference>
<dbReference type="PANTHER" id="PTHR30483:SF37">
    <property type="entry name" value="ABC TRANSPORTER SUBSTRATE-BINDING PROTEIN"/>
    <property type="match status" value="1"/>
</dbReference>
<dbReference type="InParanoid" id="A0A0F7IE88"/>
<protein>
    <submittedName>
        <fullName evidence="4">ABC-type branched-chain amino acid transport system component</fullName>
    </submittedName>
</protein>
<keyword evidence="1" id="KW-0732">Signal</keyword>
<dbReference type="OrthoDB" id="162762at2157"/>
<dbReference type="EMBL" id="CP011267">
    <property type="protein sequence ID" value="AKG91265.1"/>
    <property type="molecule type" value="Genomic_DNA"/>
</dbReference>
<reference evidence="4 5" key="1">
    <citation type="submission" date="2015-04" db="EMBL/GenBank/DDBJ databases">
        <title>The complete genome sequence of the hyperthermophilic, obligate iron-reducing archaeon Geoglobus ahangari strain 234T.</title>
        <authorList>
            <person name="Manzella M.P."/>
            <person name="Holmes D.E."/>
            <person name="Rocheleau J.M."/>
            <person name="Chung A."/>
            <person name="Reguera G."/>
            <person name="Kashefi K."/>
        </authorList>
    </citation>
    <scope>NUCLEOTIDE SEQUENCE [LARGE SCALE GENOMIC DNA]</scope>
    <source>
        <strain evidence="4 5">234</strain>
    </source>
</reference>
<evidence type="ECO:0000256" key="2">
    <source>
        <dbReference type="SAM" id="MobiDB-lite"/>
    </source>
</evidence>
<dbReference type="KEGG" id="gah:GAH_01443"/>
<dbReference type="GeneID" id="24804013"/>
<sequence>MRKGWMFLVAGLLVMALLFAGCAQQQEKPAATPTPTPEKTAPEEKKEAQVETLYFGAPISLTGKFSKEGQMSLWGMQVAAKWINEVHGGLKVGDKVYKVEIKYYDDQSNKEVVQSIIERLAVQDGVKFVLAPYSSGLTLAAAPIAEKYGVLMNSHGGASDYIFEQGYYYVVQTLSPASKYQTGFLDMVKAIDPEAKRVAMVYEDTEFSRSVFSAAKKHAEELGFEVVFDKTYPKGVQDLSPILNELKATNPDIIIGGGHFADGQLLVSQLADLKINVKAISILVAPALPKFYDALGTRAEGIAAPAQWEVGVKYSPEAAEKLGVDYFGPTQDEFMQMFKEISGSDEPPSYHAAEAAAAVLSYAYAIEKAQSLDPDKVREAMNDIEFMCLYGLWKIDPETGKQVGHEMVIIQWQGGTKKIIWPPEAANAEPYYPIPTWEEKAQGKLAVK</sequence>
<gene>
    <name evidence="4" type="ORF">GAH_01443</name>
</gene>
<proteinExistence type="predicted"/>
<feature type="region of interest" description="Disordered" evidence="2">
    <location>
        <begin position="27"/>
        <end position="47"/>
    </location>
</feature>
<dbReference type="Pfam" id="PF13458">
    <property type="entry name" value="Peripla_BP_6"/>
    <property type="match status" value="1"/>
</dbReference>
<feature type="compositionally biased region" description="Low complexity" evidence="2">
    <location>
        <begin position="27"/>
        <end position="39"/>
    </location>
</feature>
<dbReference type="InterPro" id="IPR028082">
    <property type="entry name" value="Peripla_BP_I"/>
</dbReference>
<evidence type="ECO:0000256" key="1">
    <source>
        <dbReference type="ARBA" id="ARBA00022729"/>
    </source>
</evidence>
<evidence type="ECO:0000259" key="3">
    <source>
        <dbReference type="Pfam" id="PF13458"/>
    </source>
</evidence>
<organism evidence="4 5">
    <name type="scientific">Geoglobus ahangari</name>
    <dbReference type="NCBI Taxonomy" id="113653"/>
    <lineage>
        <taxon>Archaea</taxon>
        <taxon>Methanobacteriati</taxon>
        <taxon>Methanobacteriota</taxon>
        <taxon>Archaeoglobi</taxon>
        <taxon>Archaeoglobales</taxon>
        <taxon>Archaeoglobaceae</taxon>
        <taxon>Geoglobus</taxon>
    </lineage>
</organism>
<dbReference type="SUPFAM" id="SSF53822">
    <property type="entry name" value="Periplasmic binding protein-like I"/>
    <property type="match status" value="1"/>
</dbReference>